<dbReference type="SUPFAM" id="SSF54909">
    <property type="entry name" value="Dimeric alpha+beta barrel"/>
    <property type="match status" value="1"/>
</dbReference>
<dbReference type="AlphaFoldDB" id="A0A261Y043"/>
<name>A0A261Y043_9FUNG</name>
<organism evidence="2 3">
    <name type="scientific">Bifiguratus adelaidae</name>
    <dbReference type="NCBI Taxonomy" id="1938954"/>
    <lineage>
        <taxon>Eukaryota</taxon>
        <taxon>Fungi</taxon>
        <taxon>Fungi incertae sedis</taxon>
        <taxon>Mucoromycota</taxon>
        <taxon>Mucoromycotina</taxon>
        <taxon>Endogonomycetes</taxon>
        <taxon>Endogonales</taxon>
        <taxon>Endogonales incertae sedis</taxon>
        <taxon>Bifiguratus</taxon>
    </lineage>
</organism>
<dbReference type="PANTHER" id="PTHR33606">
    <property type="entry name" value="PROTEIN YCII"/>
    <property type="match status" value="1"/>
</dbReference>
<keyword evidence="3" id="KW-1185">Reference proteome</keyword>
<dbReference type="OrthoDB" id="5519740at2759"/>
<comment type="caution">
    <text evidence="2">The sequence shown here is derived from an EMBL/GenBank/DDBJ whole genome shotgun (WGS) entry which is preliminary data.</text>
</comment>
<reference evidence="2 3" key="1">
    <citation type="journal article" date="2017" name="Mycologia">
        <title>Bifiguratus adelaidae, gen. et sp. nov., a new member of Mucoromycotina in endophytic and soil-dwelling habitats.</title>
        <authorList>
            <person name="Torres-Cruz T.J."/>
            <person name="Billingsley Tobias T.L."/>
            <person name="Almatruk M."/>
            <person name="Hesse C."/>
            <person name="Kuske C.R."/>
            <person name="Desiro A."/>
            <person name="Benucci G.M."/>
            <person name="Bonito G."/>
            <person name="Stajich J.E."/>
            <person name="Dunlap C."/>
            <person name="Arnold A.E."/>
            <person name="Porras-Alfaro A."/>
        </authorList>
    </citation>
    <scope>NUCLEOTIDE SEQUENCE [LARGE SCALE GENOMIC DNA]</scope>
    <source>
        <strain evidence="2 3">AZ0501</strain>
    </source>
</reference>
<dbReference type="EMBL" id="MVBO01000059">
    <property type="protein sequence ID" value="OZJ03989.1"/>
    <property type="molecule type" value="Genomic_DNA"/>
</dbReference>
<protein>
    <recommendedName>
        <fullName evidence="1">YCII-related domain-containing protein</fullName>
    </recommendedName>
</protein>
<evidence type="ECO:0000313" key="2">
    <source>
        <dbReference type="EMBL" id="OZJ03989.1"/>
    </source>
</evidence>
<sequence>MATTGKHAFLVLTYDAENDETALERRLVTRPRHFAHANKIHKEDFLHVGGAILRSHEPVTVASRDTPVPDMKGSFILCYADSAEEVEERLKADPYVTEGVWKRWDIVPVLQWQPEP</sequence>
<gene>
    <name evidence="2" type="ORF">BZG36_04036</name>
</gene>
<dbReference type="Proteomes" id="UP000242875">
    <property type="component" value="Unassembled WGS sequence"/>
</dbReference>
<proteinExistence type="predicted"/>
<dbReference type="Gene3D" id="3.30.70.1060">
    <property type="entry name" value="Dimeric alpha+beta barrel"/>
    <property type="match status" value="1"/>
</dbReference>
<evidence type="ECO:0000313" key="3">
    <source>
        <dbReference type="Proteomes" id="UP000242875"/>
    </source>
</evidence>
<dbReference type="InterPro" id="IPR005545">
    <property type="entry name" value="YCII"/>
</dbReference>
<dbReference type="InterPro" id="IPR011008">
    <property type="entry name" value="Dimeric_a/b-barrel"/>
</dbReference>
<feature type="domain" description="YCII-related" evidence="1">
    <location>
        <begin position="9"/>
        <end position="108"/>
    </location>
</feature>
<dbReference type="PANTHER" id="PTHR33606:SF3">
    <property type="entry name" value="PROTEIN YCII"/>
    <property type="match status" value="1"/>
</dbReference>
<evidence type="ECO:0000259" key="1">
    <source>
        <dbReference type="Pfam" id="PF03795"/>
    </source>
</evidence>
<dbReference type="InterPro" id="IPR051807">
    <property type="entry name" value="Sec-metab_biosynth-assoc"/>
</dbReference>
<dbReference type="Pfam" id="PF03795">
    <property type="entry name" value="YCII"/>
    <property type="match status" value="1"/>
</dbReference>
<accession>A0A261Y043</accession>